<gene>
    <name evidence="7" type="ORF">CLAFUR5_08569</name>
</gene>
<dbReference type="GeneID" id="71988447"/>
<dbReference type="GO" id="GO:0004553">
    <property type="term" value="F:hydrolase activity, hydrolyzing O-glycosyl compounds"/>
    <property type="evidence" value="ECO:0007669"/>
    <property type="project" value="InterPro"/>
</dbReference>
<dbReference type="EMBL" id="CP090165">
    <property type="protein sequence ID" value="UJO14785.1"/>
    <property type="molecule type" value="Genomic_DNA"/>
</dbReference>
<organism evidence="7 8">
    <name type="scientific">Passalora fulva</name>
    <name type="common">Tomato leaf mold</name>
    <name type="synonym">Cladosporium fulvum</name>
    <dbReference type="NCBI Taxonomy" id="5499"/>
    <lineage>
        <taxon>Eukaryota</taxon>
        <taxon>Fungi</taxon>
        <taxon>Dikarya</taxon>
        <taxon>Ascomycota</taxon>
        <taxon>Pezizomycotina</taxon>
        <taxon>Dothideomycetes</taxon>
        <taxon>Dothideomycetidae</taxon>
        <taxon>Mycosphaerellales</taxon>
        <taxon>Mycosphaerellaceae</taxon>
        <taxon>Fulvia</taxon>
    </lineage>
</organism>
<evidence type="ECO:0000256" key="5">
    <source>
        <dbReference type="PIRSR" id="PIRSR606710-2"/>
    </source>
</evidence>
<evidence type="ECO:0000313" key="7">
    <source>
        <dbReference type="EMBL" id="UJO14785.1"/>
    </source>
</evidence>
<accession>A0A9Q8LCD8</accession>
<sequence length="516" mass="55987">MKDPSTVPAIKARPSSFSSNCRVRHGANIASRLLSLAVLLCRTSGEVLTFTSPGNPILADGSYYSADPGPIVVNNTLYIISGQDSAPRNDNEFIIKEWFLFSSSNPKPKRWAVVASYASQIVQGVDGRFYVYCPVRQAKTSSPDPFAIGVGVADNILGPYTDHHPSGPILSQSFPAPGNNIQNIDPTVYVDNDHKVYMYWGTFGALRGVQLASDMKTFASEIVSVDSVTGFFEAPWLTKRKDAYYMLYADNSAGPNSGCTPTVYHACIGYGTASNPLGPWTYQSVILSIVSSTTSHSGVVPYGDKWLFTYHTADAVGGGNFRRSLAMDYMEFDDTTSPPAIKPIIQTHRPAPPPPSTYARQQLAAAQSDPICAIQYQIESLHDLMVPLNPLPPQYWSSYNGPSSQVKSVINYTWNTTVTLNGTSMAFFADQRAGAVDGVAPPTEWFTECQTSTGSWARVQNLTAYSTEVTDTPKATYFEQIETKGLRATLYAPTNGSSTAGIAIKEWAALSPQLSS</sequence>
<dbReference type="SUPFAM" id="SSF75005">
    <property type="entry name" value="Arabinanase/levansucrase/invertase"/>
    <property type="match status" value="1"/>
</dbReference>
<dbReference type="Proteomes" id="UP000756132">
    <property type="component" value="Chromosome 3"/>
</dbReference>
<evidence type="ECO:0000256" key="6">
    <source>
        <dbReference type="RuleBase" id="RU361187"/>
    </source>
</evidence>
<dbReference type="PANTHER" id="PTHR43772">
    <property type="entry name" value="ENDO-1,4-BETA-XYLANASE"/>
    <property type="match status" value="1"/>
</dbReference>
<evidence type="ECO:0000256" key="3">
    <source>
        <dbReference type="ARBA" id="ARBA00023277"/>
    </source>
</evidence>
<keyword evidence="2 6" id="KW-0378">Hydrolase</keyword>
<dbReference type="InterPro" id="IPR023296">
    <property type="entry name" value="Glyco_hydro_beta-prop_sf"/>
</dbReference>
<reference evidence="7" key="1">
    <citation type="submission" date="2021-12" db="EMBL/GenBank/DDBJ databases">
        <authorList>
            <person name="Zaccaron A."/>
            <person name="Stergiopoulos I."/>
        </authorList>
    </citation>
    <scope>NUCLEOTIDE SEQUENCE</scope>
    <source>
        <strain evidence="7">Race5_Kim</strain>
    </source>
</reference>
<comment type="similarity">
    <text evidence="1 6">Belongs to the glycosyl hydrolase 43 family.</text>
</comment>
<dbReference type="InterPro" id="IPR052176">
    <property type="entry name" value="Glycosyl_Hydrlase_43_Enz"/>
</dbReference>
<keyword evidence="8" id="KW-1185">Reference proteome</keyword>
<dbReference type="RefSeq" id="XP_047759151.1">
    <property type="nucleotide sequence ID" value="XM_047907717.1"/>
</dbReference>
<dbReference type="PANTHER" id="PTHR43772:SF2">
    <property type="entry name" value="PUTATIVE (AFU_ORTHOLOGUE AFUA_2G04480)-RELATED"/>
    <property type="match status" value="1"/>
</dbReference>
<evidence type="ECO:0000313" key="8">
    <source>
        <dbReference type="Proteomes" id="UP000756132"/>
    </source>
</evidence>
<name>A0A9Q8LCD8_PASFU</name>
<dbReference type="Gene3D" id="2.115.10.20">
    <property type="entry name" value="Glycosyl hydrolase domain, family 43"/>
    <property type="match status" value="1"/>
</dbReference>
<protein>
    <submittedName>
        <fullName evidence="7">Xylosidase/arabinosidase</fullName>
    </submittedName>
</protein>
<reference evidence="7" key="2">
    <citation type="journal article" date="2022" name="Microb. Genom.">
        <title>A chromosome-scale genome assembly of the tomato pathogen Cladosporium fulvum reveals a compartmentalized genome architecture and the presence of a dispensable chromosome.</title>
        <authorList>
            <person name="Zaccaron A.Z."/>
            <person name="Chen L.H."/>
            <person name="Samaras A."/>
            <person name="Stergiopoulos I."/>
        </authorList>
    </citation>
    <scope>NUCLEOTIDE SEQUENCE</scope>
    <source>
        <strain evidence="7">Race5_Kim</strain>
    </source>
</reference>
<feature type="site" description="Important for catalytic activity, responsible for pKa modulation of the active site Glu and correct orientation of both the proton donor and substrate" evidence="5">
    <location>
        <position position="185"/>
    </location>
</feature>
<dbReference type="Gene3D" id="2.60.120.260">
    <property type="entry name" value="Galactose-binding domain-like"/>
    <property type="match status" value="1"/>
</dbReference>
<dbReference type="AlphaFoldDB" id="A0A9Q8LCD8"/>
<dbReference type="GO" id="GO:0005975">
    <property type="term" value="P:carbohydrate metabolic process"/>
    <property type="evidence" value="ECO:0007669"/>
    <property type="project" value="InterPro"/>
</dbReference>
<keyword evidence="3" id="KW-0119">Carbohydrate metabolism</keyword>
<proteinExistence type="inferred from homology"/>
<evidence type="ECO:0000256" key="4">
    <source>
        <dbReference type="ARBA" id="ARBA00023295"/>
    </source>
</evidence>
<dbReference type="CDD" id="cd08990">
    <property type="entry name" value="GH43_AXH_like"/>
    <property type="match status" value="1"/>
</dbReference>
<keyword evidence="4 6" id="KW-0326">Glycosidase</keyword>
<evidence type="ECO:0000256" key="2">
    <source>
        <dbReference type="ARBA" id="ARBA00022801"/>
    </source>
</evidence>
<evidence type="ECO:0000256" key="1">
    <source>
        <dbReference type="ARBA" id="ARBA00009865"/>
    </source>
</evidence>
<dbReference type="InterPro" id="IPR006710">
    <property type="entry name" value="Glyco_hydro_43"/>
</dbReference>
<dbReference type="KEGG" id="ffu:CLAFUR5_08569"/>
<dbReference type="Pfam" id="PF04616">
    <property type="entry name" value="Glyco_hydro_43"/>
    <property type="match status" value="1"/>
</dbReference>
<dbReference type="OrthoDB" id="5211809at2759"/>